<comment type="caution">
    <text evidence="2">The sequence shown here is derived from an EMBL/GenBank/DDBJ whole genome shotgun (WGS) entry which is preliminary data.</text>
</comment>
<gene>
    <name evidence="2" type="ORF">IDH45_28390</name>
</gene>
<dbReference type="PANTHER" id="PTHR31126">
    <property type="entry name" value="TYROSINE-PROTEIN PHOSPHATASE"/>
    <property type="match status" value="1"/>
</dbReference>
<dbReference type="InterPro" id="IPR029021">
    <property type="entry name" value="Prot-tyrosine_phosphatase-like"/>
</dbReference>
<evidence type="ECO:0000313" key="3">
    <source>
        <dbReference type="Proteomes" id="UP000639396"/>
    </source>
</evidence>
<comment type="similarity">
    <text evidence="1">Belongs to the protein-tyrosine phosphatase family.</text>
</comment>
<dbReference type="EMBL" id="JACXJA010000049">
    <property type="protein sequence ID" value="MBD2865909.1"/>
    <property type="molecule type" value="Genomic_DNA"/>
</dbReference>
<name>A0A927H3W2_9BACL</name>
<dbReference type="Proteomes" id="UP000639396">
    <property type="component" value="Unassembled WGS sequence"/>
</dbReference>
<protein>
    <submittedName>
        <fullName evidence="2">Tyrosine-protein phosphatase</fullName>
    </submittedName>
</protein>
<sequence length="263" mass="29314">MTSHTIPQPECLLPLEGAFNFRDMGGYRTADGRTVKHGLFYRAAELTGLTPGDHKVLEALGIRHVLDYRNRAEAELKPDPQIGQAVLSRVPANMAAESSPHVTLEQMFEAGMHKAFTADMLTKMYAALPIGNEAYKHLMKLLAEPELHLPLVHHCAGGRDRTGVGSLLILLTLGVPYETAVEDFLLSNVTLTAYHNHLFEMASRYVSKEELESFQKAMLLKQPLLDATMTSIHETYGSFERYLQAEFGIDAAARERIQAYCLQ</sequence>
<dbReference type="Pfam" id="PF13350">
    <property type="entry name" value="Y_phosphatase3"/>
    <property type="match status" value="1"/>
</dbReference>
<accession>A0A927H3W2</accession>
<proteinExistence type="inferred from homology"/>
<dbReference type="Gene3D" id="3.90.190.10">
    <property type="entry name" value="Protein tyrosine phosphatase superfamily"/>
    <property type="match status" value="1"/>
</dbReference>
<reference evidence="2" key="1">
    <citation type="submission" date="2020-09" db="EMBL/GenBank/DDBJ databases">
        <title>A novel bacterium of genus Paenibacillus, isolated from South China Sea.</title>
        <authorList>
            <person name="Huang H."/>
            <person name="Mo K."/>
            <person name="Hu Y."/>
        </authorList>
    </citation>
    <scope>NUCLEOTIDE SEQUENCE</scope>
    <source>
        <strain evidence="2">IB182363</strain>
    </source>
</reference>
<dbReference type="RefSeq" id="WP_190931530.1">
    <property type="nucleotide sequence ID" value="NZ_JACXJA010000049.1"/>
</dbReference>
<dbReference type="SUPFAM" id="SSF52799">
    <property type="entry name" value="(Phosphotyrosine protein) phosphatases II"/>
    <property type="match status" value="1"/>
</dbReference>
<dbReference type="AlphaFoldDB" id="A0A927H3W2"/>
<evidence type="ECO:0000256" key="1">
    <source>
        <dbReference type="ARBA" id="ARBA00009580"/>
    </source>
</evidence>
<keyword evidence="3" id="KW-1185">Reference proteome</keyword>
<dbReference type="GO" id="GO:0004721">
    <property type="term" value="F:phosphoprotein phosphatase activity"/>
    <property type="evidence" value="ECO:0007669"/>
    <property type="project" value="InterPro"/>
</dbReference>
<dbReference type="PANTHER" id="PTHR31126:SF1">
    <property type="entry name" value="TYROSINE SPECIFIC PROTEIN PHOSPHATASES DOMAIN-CONTAINING PROTEIN"/>
    <property type="match status" value="1"/>
</dbReference>
<evidence type="ECO:0000313" key="2">
    <source>
        <dbReference type="EMBL" id="MBD2865909.1"/>
    </source>
</evidence>
<organism evidence="2 3">
    <name type="scientific">Paenibacillus oceani</name>
    <dbReference type="NCBI Taxonomy" id="2772510"/>
    <lineage>
        <taxon>Bacteria</taxon>
        <taxon>Bacillati</taxon>
        <taxon>Bacillota</taxon>
        <taxon>Bacilli</taxon>
        <taxon>Bacillales</taxon>
        <taxon>Paenibacillaceae</taxon>
        <taxon>Paenibacillus</taxon>
    </lineage>
</organism>
<dbReference type="InterPro" id="IPR026893">
    <property type="entry name" value="Tyr/Ser_Pase_IphP-type"/>
</dbReference>